<dbReference type="EMBL" id="JADDUC020000003">
    <property type="protein sequence ID" value="KAI1241354.1"/>
    <property type="molecule type" value="Genomic_DNA"/>
</dbReference>
<name>A0A835TPG9_9PASS</name>
<protein>
    <submittedName>
        <fullName evidence="1">Uncharacterized protein</fullName>
    </submittedName>
</protein>
<evidence type="ECO:0000313" key="3">
    <source>
        <dbReference type="Proteomes" id="UP000618051"/>
    </source>
</evidence>
<comment type="caution">
    <text evidence="1">The sequence shown here is derived from an EMBL/GenBank/DDBJ whole genome shotgun (WGS) entry which is preliminary data.</text>
</comment>
<evidence type="ECO:0000313" key="1">
    <source>
        <dbReference type="EMBL" id="KAG0112819.1"/>
    </source>
</evidence>
<dbReference type="AlphaFoldDB" id="A0A835TPG9"/>
<sequence length="259" mass="28733">MTLNLSLNVTLKKLFWRCKVLLEILKIFLFCQVSQDANFQIASVAFEVWQFILHVLSDVFSCPLKDCLAKSCFNLVTKENDKSCDGSGSLAGNLETFEEIFSLAAQEDIFDFCIDIHPFWRTSSTGDFSNPTVPDSGSNFQGILEAENKVFIQQSIPEVTNTIFQVSKVVNVGLHIKANDVAEGGDVTEFLLSSYPGLHSLHEISGLLHCTAQFLSKNGANALISQHVVRIPEGSTHLINRVKISTVIAQDDVPHWDQL</sequence>
<evidence type="ECO:0000313" key="2">
    <source>
        <dbReference type="EMBL" id="KAI1241354.1"/>
    </source>
</evidence>
<keyword evidence="3" id="KW-1185">Reference proteome</keyword>
<accession>A0A835TPG9</accession>
<dbReference type="Proteomes" id="UP000618051">
    <property type="component" value="Unassembled WGS sequence"/>
</dbReference>
<organism evidence="1">
    <name type="scientific">Lamprotornis superbus</name>
    <dbReference type="NCBI Taxonomy" id="245042"/>
    <lineage>
        <taxon>Eukaryota</taxon>
        <taxon>Metazoa</taxon>
        <taxon>Chordata</taxon>
        <taxon>Craniata</taxon>
        <taxon>Vertebrata</taxon>
        <taxon>Euteleostomi</taxon>
        <taxon>Archelosauria</taxon>
        <taxon>Archosauria</taxon>
        <taxon>Dinosauria</taxon>
        <taxon>Saurischia</taxon>
        <taxon>Theropoda</taxon>
        <taxon>Coelurosauria</taxon>
        <taxon>Aves</taxon>
        <taxon>Neognathae</taxon>
        <taxon>Neoaves</taxon>
        <taxon>Telluraves</taxon>
        <taxon>Australaves</taxon>
        <taxon>Passeriformes</taxon>
        <taxon>Sturnidae</taxon>
        <taxon>Lamprotornis</taxon>
    </lineage>
</organism>
<gene>
    <name evidence="2" type="ORF">IHE44_0009837</name>
    <name evidence="1" type="ORF">IHE44_014393</name>
</gene>
<proteinExistence type="predicted"/>
<reference evidence="2" key="3">
    <citation type="submission" date="2022-01" db="EMBL/GenBank/DDBJ databases">
        <authorList>
            <person name="Rubenstein D.R."/>
        </authorList>
    </citation>
    <scope>NUCLEOTIDE SEQUENCE</scope>
    <source>
        <strain evidence="2">SS15</strain>
        <tissue evidence="2">Liver</tissue>
    </source>
</reference>
<reference evidence="2 3" key="2">
    <citation type="journal article" date="2021" name="J. Hered.">
        <title>Feather Gene Expression Elucidates the Developmental Basis of Plumage Iridescence in African Starlings.</title>
        <authorList>
            <person name="Rubenstein D.R."/>
            <person name="Corvelo A."/>
            <person name="MacManes M.D."/>
            <person name="Maia R."/>
            <person name="Narzisi G."/>
            <person name="Rousaki A."/>
            <person name="Vandenabeele P."/>
            <person name="Shawkey M.D."/>
            <person name="Solomon J."/>
        </authorList>
    </citation>
    <scope>NUCLEOTIDE SEQUENCE [LARGE SCALE GENOMIC DNA]</scope>
    <source>
        <strain evidence="2">SS15</strain>
    </source>
</reference>
<reference evidence="1" key="1">
    <citation type="submission" date="2020-10" db="EMBL/GenBank/DDBJ databases">
        <title>Feather gene expression reveals the developmental basis of iridescence in African starlings.</title>
        <authorList>
            <person name="Rubenstein D.R."/>
        </authorList>
    </citation>
    <scope>NUCLEOTIDE SEQUENCE</scope>
    <source>
        <strain evidence="1">SS15</strain>
        <tissue evidence="1">Liver</tissue>
    </source>
</reference>
<dbReference type="EMBL" id="JADDUC010000868">
    <property type="protein sequence ID" value="KAG0112819.1"/>
    <property type="molecule type" value="Genomic_DNA"/>
</dbReference>